<accession>A0AAD7BLD0</accession>
<feature type="compositionally biased region" description="Basic and acidic residues" evidence="1">
    <location>
        <begin position="247"/>
        <end position="256"/>
    </location>
</feature>
<dbReference type="AlphaFoldDB" id="A0AAD7BLD0"/>
<evidence type="ECO:0000313" key="2">
    <source>
        <dbReference type="EMBL" id="KAJ7624133.1"/>
    </source>
</evidence>
<sequence length="279" mass="30886">MDYQAYATAITDELRTWVYGWLAGVHASWALQAALGLPLPHPNHPLPPTFPFGPCPVWRFFEWVHEYGANELRHSYAVSLAFHGRTYGPGSSVAWMILSDMRMEGLSAGDIALAVFEVAGPIYDDPALPFVLGADLVVEALLASLALRRPDVVWGFVFLNHMRAKSEMVIARRTSCISPMARPDSHRRQNIYHANRSHYALNTSLSPPLFDNTITDASRSILTAPRPRSRCSLNSVDGRNPTTVPAADRRPPKEKDIYTACPLRIPATTSTEIAPIESP</sequence>
<dbReference type="Proteomes" id="UP001221757">
    <property type="component" value="Unassembled WGS sequence"/>
</dbReference>
<organism evidence="2 3">
    <name type="scientific">Mycena rosella</name>
    <name type="common">Pink bonnet</name>
    <name type="synonym">Agaricus rosellus</name>
    <dbReference type="NCBI Taxonomy" id="1033263"/>
    <lineage>
        <taxon>Eukaryota</taxon>
        <taxon>Fungi</taxon>
        <taxon>Dikarya</taxon>
        <taxon>Basidiomycota</taxon>
        <taxon>Agaricomycotina</taxon>
        <taxon>Agaricomycetes</taxon>
        <taxon>Agaricomycetidae</taxon>
        <taxon>Agaricales</taxon>
        <taxon>Marasmiineae</taxon>
        <taxon>Mycenaceae</taxon>
        <taxon>Mycena</taxon>
    </lineage>
</organism>
<dbReference type="EMBL" id="JARKIE010000624">
    <property type="protein sequence ID" value="KAJ7624133.1"/>
    <property type="molecule type" value="Genomic_DNA"/>
</dbReference>
<reference evidence="2" key="1">
    <citation type="submission" date="2023-03" db="EMBL/GenBank/DDBJ databases">
        <title>Massive genome expansion in bonnet fungi (Mycena s.s.) driven by repeated elements and novel gene families across ecological guilds.</title>
        <authorList>
            <consortium name="Lawrence Berkeley National Laboratory"/>
            <person name="Harder C.B."/>
            <person name="Miyauchi S."/>
            <person name="Viragh M."/>
            <person name="Kuo A."/>
            <person name="Thoen E."/>
            <person name="Andreopoulos B."/>
            <person name="Lu D."/>
            <person name="Skrede I."/>
            <person name="Drula E."/>
            <person name="Henrissat B."/>
            <person name="Morin E."/>
            <person name="Kohler A."/>
            <person name="Barry K."/>
            <person name="LaButti K."/>
            <person name="Morin E."/>
            <person name="Salamov A."/>
            <person name="Lipzen A."/>
            <person name="Mereny Z."/>
            <person name="Hegedus B."/>
            <person name="Baldrian P."/>
            <person name="Stursova M."/>
            <person name="Weitz H."/>
            <person name="Taylor A."/>
            <person name="Grigoriev I.V."/>
            <person name="Nagy L.G."/>
            <person name="Martin F."/>
            <person name="Kauserud H."/>
        </authorList>
    </citation>
    <scope>NUCLEOTIDE SEQUENCE</scope>
    <source>
        <strain evidence="2">CBHHK067</strain>
    </source>
</reference>
<evidence type="ECO:0000256" key="1">
    <source>
        <dbReference type="SAM" id="MobiDB-lite"/>
    </source>
</evidence>
<proteinExistence type="predicted"/>
<feature type="compositionally biased region" description="Polar residues" evidence="1">
    <location>
        <begin position="231"/>
        <end position="243"/>
    </location>
</feature>
<protein>
    <submittedName>
        <fullName evidence="2">Uncharacterized protein</fullName>
    </submittedName>
</protein>
<keyword evidence="3" id="KW-1185">Reference proteome</keyword>
<gene>
    <name evidence="2" type="ORF">B0H17DRAFT_1151395</name>
</gene>
<name>A0AAD7BLD0_MYCRO</name>
<comment type="caution">
    <text evidence="2">The sequence shown here is derived from an EMBL/GenBank/DDBJ whole genome shotgun (WGS) entry which is preliminary data.</text>
</comment>
<feature type="region of interest" description="Disordered" evidence="1">
    <location>
        <begin position="228"/>
        <end position="256"/>
    </location>
</feature>
<evidence type="ECO:0000313" key="3">
    <source>
        <dbReference type="Proteomes" id="UP001221757"/>
    </source>
</evidence>